<evidence type="ECO:0000313" key="3">
    <source>
        <dbReference type="Proteomes" id="UP000052978"/>
    </source>
</evidence>
<reference evidence="2 3" key="1">
    <citation type="journal article" date="2013" name="Nat. Commun.">
        <title>Genome analysis reveals insights into physiology and longevity of the Brandt's bat Myotis brandtii.</title>
        <authorList>
            <person name="Seim I."/>
            <person name="Fang X."/>
            <person name="Xiong Z."/>
            <person name="Lobanov A.V."/>
            <person name="Huang Z."/>
            <person name="Ma S."/>
            <person name="Feng Y."/>
            <person name="Turanov A.A."/>
            <person name="Zhu Y."/>
            <person name="Lenz T.L."/>
            <person name="Gerashchenko M.V."/>
            <person name="Fan D."/>
            <person name="Hee Yim S."/>
            <person name="Yao X."/>
            <person name="Jordan D."/>
            <person name="Xiong Y."/>
            <person name="Ma Y."/>
            <person name="Lyapunov A.N."/>
            <person name="Chen G."/>
            <person name="Kulakova O.I."/>
            <person name="Sun Y."/>
            <person name="Lee S.G."/>
            <person name="Bronson R.T."/>
            <person name="Moskalev A.A."/>
            <person name="Sunyaev S.R."/>
            <person name="Zhang G."/>
            <person name="Krogh A."/>
            <person name="Wang J."/>
            <person name="Gladyshev V.N."/>
        </authorList>
    </citation>
    <scope>NUCLEOTIDE SEQUENCE [LARGE SCALE GENOMIC DNA]</scope>
</reference>
<dbReference type="EMBL" id="KE164798">
    <property type="protein sequence ID" value="EPQ20170.1"/>
    <property type="molecule type" value="Genomic_DNA"/>
</dbReference>
<dbReference type="AlphaFoldDB" id="S7NTG1"/>
<evidence type="ECO:0000313" key="2">
    <source>
        <dbReference type="EMBL" id="EPQ20170.1"/>
    </source>
</evidence>
<organism evidence="2 3">
    <name type="scientific">Myotis brandtii</name>
    <name type="common">Brandt's bat</name>
    <dbReference type="NCBI Taxonomy" id="109478"/>
    <lineage>
        <taxon>Eukaryota</taxon>
        <taxon>Metazoa</taxon>
        <taxon>Chordata</taxon>
        <taxon>Craniata</taxon>
        <taxon>Vertebrata</taxon>
        <taxon>Euteleostomi</taxon>
        <taxon>Mammalia</taxon>
        <taxon>Eutheria</taxon>
        <taxon>Laurasiatheria</taxon>
        <taxon>Chiroptera</taxon>
        <taxon>Yangochiroptera</taxon>
        <taxon>Vespertilionidae</taxon>
        <taxon>Myotis</taxon>
    </lineage>
</organism>
<gene>
    <name evidence="2" type="ORF">D623_10010654</name>
</gene>
<keyword evidence="3" id="KW-1185">Reference proteome</keyword>
<name>S7NTG1_MYOBR</name>
<proteinExistence type="predicted"/>
<evidence type="ECO:0000256" key="1">
    <source>
        <dbReference type="SAM" id="MobiDB-lite"/>
    </source>
</evidence>
<feature type="region of interest" description="Disordered" evidence="1">
    <location>
        <begin position="63"/>
        <end position="85"/>
    </location>
</feature>
<sequence length="85" mass="8870">MGQLNGTQEPALDLAFLFQGLGQGTLLSLSAADFQVPMLLGSPVLALTSHFPVSLLSLGRALSSRKAPPMDPSQDNPKAPARLLS</sequence>
<dbReference type="Proteomes" id="UP000052978">
    <property type="component" value="Unassembled WGS sequence"/>
</dbReference>
<protein>
    <submittedName>
        <fullName evidence="2">Uncharacterized protein</fullName>
    </submittedName>
</protein>
<accession>S7NTG1</accession>